<name>A0AAV4SZS3_9ARAC</name>
<dbReference type="AlphaFoldDB" id="A0AAV4SZS3"/>
<gene>
    <name evidence="1" type="ORF">CDAR_539061</name>
</gene>
<organism evidence="1 2">
    <name type="scientific">Caerostris darwini</name>
    <dbReference type="NCBI Taxonomy" id="1538125"/>
    <lineage>
        <taxon>Eukaryota</taxon>
        <taxon>Metazoa</taxon>
        <taxon>Ecdysozoa</taxon>
        <taxon>Arthropoda</taxon>
        <taxon>Chelicerata</taxon>
        <taxon>Arachnida</taxon>
        <taxon>Araneae</taxon>
        <taxon>Araneomorphae</taxon>
        <taxon>Entelegynae</taxon>
        <taxon>Araneoidea</taxon>
        <taxon>Araneidae</taxon>
        <taxon>Caerostris</taxon>
    </lineage>
</organism>
<keyword evidence="2" id="KW-1185">Reference proteome</keyword>
<evidence type="ECO:0000313" key="2">
    <source>
        <dbReference type="Proteomes" id="UP001054837"/>
    </source>
</evidence>
<comment type="caution">
    <text evidence="1">The sequence shown here is derived from an EMBL/GenBank/DDBJ whole genome shotgun (WGS) entry which is preliminary data.</text>
</comment>
<sequence>MREVANLMARMASSFLFRPLSRVQGGKPSGGQARRDHPAVARAVAETGHPHHTEQLHASRPLPFHDPCLSQERTPLPPSKLSAAPSFNFRYASAPQTGLCRLNPPSPGDKFDQNSGRYLFSSSAKRMQSYFASLCCKLEISRELPAWEMDCLLNGGRVRCGQDETN</sequence>
<proteinExistence type="predicted"/>
<dbReference type="EMBL" id="BPLQ01008818">
    <property type="protein sequence ID" value="GIY39525.1"/>
    <property type="molecule type" value="Genomic_DNA"/>
</dbReference>
<protein>
    <submittedName>
        <fullName evidence="1">Uncharacterized protein</fullName>
    </submittedName>
</protein>
<accession>A0AAV4SZS3</accession>
<evidence type="ECO:0000313" key="1">
    <source>
        <dbReference type="EMBL" id="GIY39525.1"/>
    </source>
</evidence>
<reference evidence="1 2" key="1">
    <citation type="submission" date="2021-06" db="EMBL/GenBank/DDBJ databases">
        <title>Caerostris darwini draft genome.</title>
        <authorList>
            <person name="Kono N."/>
            <person name="Arakawa K."/>
        </authorList>
    </citation>
    <scope>NUCLEOTIDE SEQUENCE [LARGE SCALE GENOMIC DNA]</scope>
</reference>
<dbReference type="Proteomes" id="UP001054837">
    <property type="component" value="Unassembled WGS sequence"/>
</dbReference>